<dbReference type="KEGG" id="ptkz:JDV02_002991"/>
<reference evidence="1" key="1">
    <citation type="submission" date="2021-11" db="EMBL/GenBank/DDBJ databases">
        <title>Purpureocillium_takamizusanense_genome.</title>
        <authorList>
            <person name="Nguyen N.-H."/>
        </authorList>
    </citation>
    <scope>NUCLEOTIDE SEQUENCE</scope>
    <source>
        <strain evidence="1">PT3</strain>
    </source>
</reference>
<organism evidence="1 2">
    <name type="scientific">Purpureocillium takamizusanense</name>
    <dbReference type="NCBI Taxonomy" id="2060973"/>
    <lineage>
        <taxon>Eukaryota</taxon>
        <taxon>Fungi</taxon>
        <taxon>Dikarya</taxon>
        <taxon>Ascomycota</taxon>
        <taxon>Pezizomycotina</taxon>
        <taxon>Sordariomycetes</taxon>
        <taxon>Hypocreomycetidae</taxon>
        <taxon>Hypocreales</taxon>
        <taxon>Ophiocordycipitaceae</taxon>
        <taxon>Purpureocillium</taxon>
    </lineage>
</organism>
<dbReference type="GeneID" id="72064951"/>
<keyword evidence="2" id="KW-1185">Reference proteome</keyword>
<gene>
    <name evidence="1" type="ORF">JDV02_002991</name>
</gene>
<protein>
    <submittedName>
        <fullName evidence="1">Uncharacterized protein</fullName>
    </submittedName>
</protein>
<dbReference type="OrthoDB" id="4923125at2759"/>
<evidence type="ECO:0000313" key="1">
    <source>
        <dbReference type="EMBL" id="UNI16565.1"/>
    </source>
</evidence>
<dbReference type="RefSeq" id="XP_047840046.1">
    <property type="nucleotide sequence ID" value="XM_047984074.1"/>
</dbReference>
<dbReference type="AlphaFoldDB" id="A0A9Q8V800"/>
<sequence length="278" mass="30991">MSSSPVTPDNQALVLASSARRGSTRSVSAAHLLVEFEQWSRVQAGSGNNQSLGPFEGEDGLPIRVMKELMRLLEKSLGFLPTGDTLQEFLSEIFANGWTSTTLNVLPPHPSVVPIIDRVLTSTVMEDVGEVTDRHGNVIKVYPRAYLDIVKNVRLEFAAPNGISLDNDTLTTMEWKTDGNVTRRLRQTAIDLYDQIAAIVVKHNRERVIRTARMLLKEYTEHGFRDLTDEELRFANSRDMIWTECPMLWLALTGGDQVGNLARANVIIQTGNIKGESE</sequence>
<evidence type="ECO:0000313" key="2">
    <source>
        <dbReference type="Proteomes" id="UP000829364"/>
    </source>
</evidence>
<proteinExistence type="predicted"/>
<dbReference type="Proteomes" id="UP000829364">
    <property type="component" value="Chromosome 2"/>
</dbReference>
<accession>A0A9Q8V800</accession>
<name>A0A9Q8V800_9HYPO</name>
<dbReference type="EMBL" id="CP086355">
    <property type="protein sequence ID" value="UNI16565.1"/>
    <property type="molecule type" value="Genomic_DNA"/>
</dbReference>